<proteinExistence type="predicted"/>
<evidence type="ECO:0000256" key="10">
    <source>
        <dbReference type="ARBA" id="ARBA00023034"/>
    </source>
</evidence>
<evidence type="ECO:0000256" key="8">
    <source>
        <dbReference type="ARBA" id="ARBA00022968"/>
    </source>
</evidence>
<evidence type="ECO:0000256" key="7">
    <source>
        <dbReference type="ARBA" id="ARBA00022824"/>
    </source>
</evidence>
<keyword evidence="9" id="KW-1133">Transmembrane helix</keyword>
<evidence type="ECO:0000256" key="5">
    <source>
        <dbReference type="ARBA" id="ARBA00022692"/>
    </source>
</evidence>
<dbReference type="InterPro" id="IPR003406">
    <property type="entry name" value="Glyco_trans_14"/>
</dbReference>
<evidence type="ECO:0000256" key="9">
    <source>
        <dbReference type="ARBA" id="ARBA00022989"/>
    </source>
</evidence>
<dbReference type="PANTHER" id="PTHR46025">
    <property type="entry name" value="XYLOSYLTRANSFERASE OXT"/>
    <property type="match status" value="1"/>
</dbReference>
<evidence type="ECO:0000256" key="11">
    <source>
        <dbReference type="ARBA" id="ARBA00023136"/>
    </source>
</evidence>
<evidence type="ECO:0000313" key="16">
    <source>
        <dbReference type="Proteomes" id="UP001231362"/>
    </source>
</evidence>
<evidence type="ECO:0000256" key="1">
    <source>
        <dbReference type="ARBA" id="ARBA00004323"/>
    </source>
</evidence>
<evidence type="ECO:0000256" key="6">
    <source>
        <dbReference type="ARBA" id="ARBA00022723"/>
    </source>
</evidence>
<name>A0ABT9V356_9BACL</name>
<dbReference type="EMBL" id="JAUSTU010000006">
    <property type="protein sequence ID" value="MDQ0155377.1"/>
    <property type="molecule type" value="Genomic_DNA"/>
</dbReference>
<comment type="subcellular location">
    <subcellularLocation>
        <location evidence="2">Endoplasmic reticulum membrane</location>
        <topology evidence="2">Single-pass type II membrane protein</topology>
    </subcellularLocation>
    <subcellularLocation>
        <location evidence="1">Golgi apparatus membrane</location>
        <topology evidence="1">Single-pass type II membrane protein</topology>
    </subcellularLocation>
</comment>
<dbReference type="Proteomes" id="UP001231362">
    <property type="component" value="Unassembled WGS sequence"/>
</dbReference>
<comment type="caution">
    <text evidence="15">The sequence shown here is derived from an EMBL/GenBank/DDBJ whole genome shotgun (WGS) entry which is preliminary data.</text>
</comment>
<sequence>MQRTAFILQVHNHPEQVNKFILQLLGSKQADVYVHIDRKSYSDMKDKIVLNSNVKVLEESVDIEWGDISQVEATLLLLKEVVLSGKNYDFVCLRSGQDLLVNDGFKEFLMTSRNNIYMGYRELSHSELGLVKIQWPKIMRKRYANYHPIRILRRVLLTLYSKGINIIPNRNPFPDEYSIYKGSQWFTMPLEVVKYILNFLQENTWYYSFFENTLVPDESFFQTIVMNSHYKTDMVNNNLFYLKWGEALNERNSPQYLRKDDITAIENSNMFFARKFDCKIDNEIVDYFVHNISLKDRELAHS</sequence>
<keyword evidence="3" id="KW-0328">Glycosyltransferase</keyword>
<keyword evidence="13" id="KW-0325">Glycoprotein</keyword>
<keyword evidence="10" id="KW-0333">Golgi apparatus</keyword>
<keyword evidence="5" id="KW-0812">Transmembrane</keyword>
<keyword evidence="12" id="KW-1015">Disulfide bond</keyword>
<keyword evidence="7" id="KW-0256">Endoplasmic reticulum</keyword>
<keyword evidence="11" id="KW-0472">Membrane</keyword>
<keyword evidence="6" id="KW-0479">Metal-binding</keyword>
<keyword evidence="4" id="KW-0808">Transferase</keyword>
<evidence type="ECO:0000256" key="3">
    <source>
        <dbReference type="ARBA" id="ARBA00022676"/>
    </source>
</evidence>
<evidence type="ECO:0000256" key="13">
    <source>
        <dbReference type="ARBA" id="ARBA00023180"/>
    </source>
</evidence>
<gene>
    <name evidence="15" type="ORF">J2S07_001682</name>
</gene>
<keyword evidence="16" id="KW-1185">Reference proteome</keyword>
<dbReference type="InterPro" id="IPR043538">
    <property type="entry name" value="XYLT"/>
</dbReference>
<dbReference type="Pfam" id="PF02485">
    <property type="entry name" value="Branch"/>
    <property type="match status" value="1"/>
</dbReference>
<reference evidence="15 16" key="1">
    <citation type="submission" date="2023-07" db="EMBL/GenBank/DDBJ databases">
        <title>Genomic Encyclopedia of Type Strains, Phase IV (KMG-IV): sequencing the most valuable type-strain genomes for metagenomic binning, comparative biology and taxonomic classification.</title>
        <authorList>
            <person name="Goeker M."/>
        </authorList>
    </citation>
    <scope>NUCLEOTIDE SEQUENCE [LARGE SCALE GENOMIC DNA]</scope>
    <source>
        <strain evidence="15 16">DSM 23948</strain>
    </source>
</reference>
<keyword evidence="8" id="KW-0735">Signal-anchor</keyword>
<evidence type="ECO:0000256" key="4">
    <source>
        <dbReference type="ARBA" id="ARBA00022679"/>
    </source>
</evidence>
<evidence type="ECO:0000256" key="14">
    <source>
        <dbReference type="ARBA" id="ARBA00042865"/>
    </source>
</evidence>
<protein>
    <recommendedName>
        <fullName evidence="14">Peptide O-xylosyltransferase</fullName>
    </recommendedName>
</protein>
<accession>A0ABT9V356</accession>
<dbReference type="RefSeq" id="WP_307149939.1">
    <property type="nucleotide sequence ID" value="NZ_JAUSTU010000006.1"/>
</dbReference>
<organism evidence="15 16">
    <name type="scientific">Anoxybacillus andreesenii</name>
    <dbReference type="NCBI Taxonomy" id="1325932"/>
    <lineage>
        <taxon>Bacteria</taxon>
        <taxon>Bacillati</taxon>
        <taxon>Bacillota</taxon>
        <taxon>Bacilli</taxon>
        <taxon>Bacillales</taxon>
        <taxon>Anoxybacillaceae</taxon>
        <taxon>Anoxybacillus</taxon>
    </lineage>
</organism>
<evidence type="ECO:0000256" key="12">
    <source>
        <dbReference type="ARBA" id="ARBA00023157"/>
    </source>
</evidence>
<evidence type="ECO:0000256" key="2">
    <source>
        <dbReference type="ARBA" id="ARBA00004648"/>
    </source>
</evidence>
<evidence type="ECO:0000313" key="15">
    <source>
        <dbReference type="EMBL" id="MDQ0155377.1"/>
    </source>
</evidence>
<dbReference type="PANTHER" id="PTHR46025:SF3">
    <property type="entry name" value="XYLOSYLTRANSFERASE OXT"/>
    <property type="match status" value="1"/>
</dbReference>